<feature type="non-terminal residue" evidence="2">
    <location>
        <position position="93"/>
    </location>
</feature>
<feature type="transmembrane region" description="Helical" evidence="1">
    <location>
        <begin position="62"/>
        <end position="78"/>
    </location>
</feature>
<keyword evidence="1" id="KW-1133">Transmembrane helix</keyword>
<dbReference type="Proteomes" id="UP000789405">
    <property type="component" value="Unassembled WGS sequence"/>
</dbReference>
<accession>A0A9N9JWS3</accession>
<dbReference type="AlphaFoldDB" id="A0A9N9JWS3"/>
<protein>
    <submittedName>
        <fullName evidence="2">11820_t:CDS:1</fullName>
    </submittedName>
</protein>
<gene>
    <name evidence="2" type="ORF">DERYTH_LOCUS23416</name>
</gene>
<evidence type="ECO:0000313" key="3">
    <source>
        <dbReference type="Proteomes" id="UP000789405"/>
    </source>
</evidence>
<reference evidence="2" key="1">
    <citation type="submission" date="2021-06" db="EMBL/GenBank/DDBJ databases">
        <authorList>
            <person name="Kallberg Y."/>
            <person name="Tangrot J."/>
            <person name="Rosling A."/>
        </authorList>
    </citation>
    <scope>NUCLEOTIDE SEQUENCE</scope>
    <source>
        <strain evidence="2">MA453B</strain>
    </source>
</reference>
<evidence type="ECO:0000256" key="1">
    <source>
        <dbReference type="SAM" id="Phobius"/>
    </source>
</evidence>
<comment type="caution">
    <text evidence="2">The sequence shown here is derived from an EMBL/GenBank/DDBJ whole genome shotgun (WGS) entry which is preliminary data.</text>
</comment>
<evidence type="ECO:0000313" key="2">
    <source>
        <dbReference type="EMBL" id="CAG8801226.1"/>
    </source>
</evidence>
<dbReference type="EMBL" id="CAJVPY010035607">
    <property type="protein sequence ID" value="CAG8801226.1"/>
    <property type="molecule type" value="Genomic_DNA"/>
</dbReference>
<proteinExistence type="predicted"/>
<keyword evidence="1" id="KW-0472">Membrane</keyword>
<keyword evidence="1" id="KW-0812">Transmembrane</keyword>
<organism evidence="2 3">
    <name type="scientific">Dentiscutata erythropus</name>
    <dbReference type="NCBI Taxonomy" id="1348616"/>
    <lineage>
        <taxon>Eukaryota</taxon>
        <taxon>Fungi</taxon>
        <taxon>Fungi incertae sedis</taxon>
        <taxon>Mucoromycota</taxon>
        <taxon>Glomeromycotina</taxon>
        <taxon>Glomeromycetes</taxon>
        <taxon>Diversisporales</taxon>
        <taxon>Gigasporaceae</taxon>
        <taxon>Dentiscutata</taxon>
    </lineage>
</organism>
<keyword evidence="3" id="KW-1185">Reference proteome</keyword>
<name>A0A9N9JWS3_9GLOM</name>
<sequence length="93" mass="10408">HLSKCLWVNLGGSWELEVESDKRARLLAINKLGSVVSVFSDPESLERSEGCKSTAEGPDRFVVFWGMVFCLLCCNYVVRAIGVEVVKDAWLEE</sequence>